<evidence type="ECO:0000313" key="1">
    <source>
        <dbReference type="EMBL" id="EGT36932.1"/>
    </source>
</evidence>
<reference evidence="2" key="1">
    <citation type="submission" date="2011-07" db="EMBL/GenBank/DDBJ databases">
        <authorList>
            <consortium name="Caenorhabditis brenneri Sequencing and Analysis Consortium"/>
            <person name="Wilson R.K."/>
        </authorList>
    </citation>
    <scope>NUCLEOTIDE SEQUENCE [LARGE SCALE GENOMIC DNA]</scope>
    <source>
        <strain evidence="2">PB2801</strain>
    </source>
</reference>
<keyword evidence="2" id="KW-1185">Reference proteome</keyword>
<organism evidence="2">
    <name type="scientific">Caenorhabditis brenneri</name>
    <name type="common">Nematode worm</name>
    <dbReference type="NCBI Taxonomy" id="135651"/>
    <lineage>
        <taxon>Eukaryota</taxon>
        <taxon>Metazoa</taxon>
        <taxon>Ecdysozoa</taxon>
        <taxon>Nematoda</taxon>
        <taxon>Chromadorea</taxon>
        <taxon>Rhabditida</taxon>
        <taxon>Rhabditina</taxon>
        <taxon>Rhabditomorpha</taxon>
        <taxon>Rhabditoidea</taxon>
        <taxon>Rhabditidae</taxon>
        <taxon>Peloderinae</taxon>
        <taxon>Caenorhabditis</taxon>
    </lineage>
</organism>
<protein>
    <submittedName>
        <fullName evidence="1">Uncharacterized protein</fullName>
    </submittedName>
</protein>
<name>G0NST9_CAEBE</name>
<dbReference type="InParanoid" id="G0NST9"/>
<sequence>MKVRVYISINFDSSRKSHILESILIERQHLWVWGFEKILLDHVCCCCCWWWWKC</sequence>
<dbReference type="Proteomes" id="UP000008068">
    <property type="component" value="Unassembled WGS sequence"/>
</dbReference>
<dbReference type="EMBL" id="GL379940">
    <property type="protein sequence ID" value="EGT36932.1"/>
    <property type="molecule type" value="Genomic_DNA"/>
</dbReference>
<dbReference type="HOGENOM" id="CLU_3052311_0_0_1"/>
<proteinExistence type="predicted"/>
<evidence type="ECO:0000313" key="2">
    <source>
        <dbReference type="Proteomes" id="UP000008068"/>
    </source>
</evidence>
<gene>
    <name evidence="1" type="ORF">CAEBREN_10850</name>
</gene>
<dbReference type="AlphaFoldDB" id="G0NST9"/>
<accession>G0NST9</accession>